<dbReference type="Gene3D" id="3.10.450.50">
    <property type="match status" value="2"/>
</dbReference>
<keyword evidence="3" id="KW-1185">Reference proteome</keyword>
<dbReference type="OrthoDB" id="3681559at2"/>
<dbReference type="RefSeq" id="WP_144747317.1">
    <property type="nucleotide sequence ID" value="NZ_VMNW02000029.1"/>
</dbReference>
<dbReference type="AlphaFoldDB" id="A0A5N0UZQ4"/>
<comment type="caution">
    <text evidence="2">The sequence shown here is derived from an EMBL/GenBank/DDBJ whole genome shotgun (WGS) entry which is preliminary data.</text>
</comment>
<dbReference type="CDD" id="cd00531">
    <property type="entry name" value="NTF2_like"/>
    <property type="match status" value="1"/>
</dbReference>
<organism evidence="2 3">
    <name type="scientific">Amycolatopsis acidicola</name>
    <dbReference type="NCBI Taxonomy" id="2596893"/>
    <lineage>
        <taxon>Bacteria</taxon>
        <taxon>Bacillati</taxon>
        <taxon>Actinomycetota</taxon>
        <taxon>Actinomycetes</taxon>
        <taxon>Pseudonocardiales</taxon>
        <taxon>Pseudonocardiaceae</taxon>
        <taxon>Amycolatopsis</taxon>
    </lineage>
</organism>
<sequence length="279" mass="30216">MNDSPADVFRRLSEGISGGRWGELGELYAEDTVVEHPQRPPAGARMTGRAAVAQRFTAMGSAIELRARDVVVHETTDPEVIVAEYTYDGPGFTSANIQMLRVRDGLITHSRDYHDFYRMAAASDGLGELAELYENNPMPELAPDFTPSATDTRGKVVEELLLGVTLGKGAETAGLYAEDAYVTHPFGIDSPPLKGREELRAHFAPARGAGMGVRGLVLHRGLDPEVVIAEFAYVGRRTRPFVASNIFVLRIKGNLIAESRDYGDHLALAAADQGVAPLL</sequence>
<name>A0A5N0UZQ4_9PSEU</name>
<protein>
    <submittedName>
        <fullName evidence="2">Nuclear transport factor 2 family protein</fullName>
    </submittedName>
</protein>
<evidence type="ECO:0000313" key="3">
    <source>
        <dbReference type="Proteomes" id="UP000319769"/>
    </source>
</evidence>
<dbReference type="InterPro" id="IPR032710">
    <property type="entry name" value="NTF2-like_dom_sf"/>
</dbReference>
<accession>A0A5N0UZQ4</accession>
<gene>
    <name evidence="2" type="ORF">FPZ12_020465</name>
</gene>
<evidence type="ECO:0000259" key="1">
    <source>
        <dbReference type="Pfam" id="PF12680"/>
    </source>
</evidence>
<dbReference type="InterPro" id="IPR037401">
    <property type="entry name" value="SnoaL-like"/>
</dbReference>
<reference evidence="2" key="1">
    <citation type="submission" date="2019-09" db="EMBL/GenBank/DDBJ databases">
        <authorList>
            <person name="Teo W.F.A."/>
            <person name="Duangmal K."/>
        </authorList>
    </citation>
    <scope>NUCLEOTIDE SEQUENCE [LARGE SCALE GENOMIC DNA]</scope>
    <source>
        <strain evidence="2">K81G1</strain>
    </source>
</reference>
<feature type="domain" description="SnoaL-like" evidence="1">
    <location>
        <begin position="10"/>
        <end position="109"/>
    </location>
</feature>
<dbReference type="EMBL" id="VMNW02000029">
    <property type="protein sequence ID" value="KAA9159470.1"/>
    <property type="molecule type" value="Genomic_DNA"/>
</dbReference>
<dbReference type="Proteomes" id="UP000319769">
    <property type="component" value="Unassembled WGS sequence"/>
</dbReference>
<feature type="domain" description="SnoaL-like" evidence="1">
    <location>
        <begin position="168"/>
        <end position="258"/>
    </location>
</feature>
<dbReference type="SUPFAM" id="SSF54427">
    <property type="entry name" value="NTF2-like"/>
    <property type="match status" value="2"/>
</dbReference>
<evidence type="ECO:0000313" key="2">
    <source>
        <dbReference type="EMBL" id="KAA9159470.1"/>
    </source>
</evidence>
<dbReference type="Pfam" id="PF12680">
    <property type="entry name" value="SnoaL_2"/>
    <property type="match status" value="2"/>
</dbReference>
<proteinExistence type="predicted"/>